<dbReference type="InterPro" id="IPR010686">
    <property type="entry name" value="OBAP-like"/>
</dbReference>
<dbReference type="Proteomes" id="UP000032683">
    <property type="component" value="Unassembled WGS sequence"/>
</dbReference>
<reference evidence="2 3" key="1">
    <citation type="submission" date="2012-11" db="EMBL/GenBank/DDBJ databases">
        <title>Whole genome sequence of Gluconacetobacter xylinus NBRC 13693.</title>
        <authorList>
            <person name="Azuma Y."/>
            <person name="Higashiura N."/>
            <person name="Hirakawa H."/>
            <person name="Matsushita K."/>
        </authorList>
    </citation>
    <scope>NUCLEOTIDE SEQUENCE [LARGE SCALE GENOMIC DNA]</scope>
    <source>
        <strain evidence="2 3">NBRC 13693</strain>
    </source>
</reference>
<name>A0A0D6Q7P5_KOMXY</name>
<sequence length="266" mass="29599">MSFLHNFTCRRCFSRSLAATLVAAPLAALAGRGGRARAADRPLAPAPGSPKSARSDVLDTAADALQVKRPIDAMSEYLNGFHFYADDMGRQVEANHFCTHLTEDFHQCVIYEANQKNAKLIGIEYIVSERLFRTLPEDEKKLWHSHHYEVKSGMLVAPGVPDLGEHAFMTDLVTTYGKTWHTWQVDRNPDFPLGIPQLMMGFTADGQVRQALLDDRDRRFGVSTAGEKKNRADIPTPRIVPGANSWQGGTAMQVHMVERPVKNLKG</sequence>
<dbReference type="Pfam" id="PF06884">
    <property type="entry name" value="DUF1264"/>
    <property type="match status" value="1"/>
</dbReference>
<dbReference type="PANTHER" id="PTHR31360">
    <property type="match status" value="1"/>
</dbReference>
<evidence type="ECO:0000256" key="1">
    <source>
        <dbReference type="SAM" id="SignalP"/>
    </source>
</evidence>
<dbReference type="RefSeq" id="WP_048855990.1">
    <property type="nucleotide sequence ID" value="NZ_BANJ01000020.1"/>
</dbReference>
<dbReference type="AlphaFoldDB" id="A0A0D6Q7P5"/>
<dbReference type="GeneID" id="79187814"/>
<accession>A0A0D6Q7P5</accession>
<dbReference type="PANTHER" id="PTHR31360:SF0">
    <property type="entry name" value="OIL BODY-ASSOCIATED PROTEIN 1B"/>
    <property type="match status" value="1"/>
</dbReference>
<evidence type="ECO:0000313" key="2">
    <source>
        <dbReference type="EMBL" id="GAN99343.1"/>
    </source>
</evidence>
<feature type="signal peptide" evidence="1">
    <location>
        <begin position="1"/>
        <end position="30"/>
    </location>
</feature>
<dbReference type="EMBL" id="BANJ01000020">
    <property type="protein sequence ID" value="GAN99343.1"/>
    <property type="molecule type" value="Genomic_DNA"/>
</dbReference>
<gene>
    <name evidence="2" type="ORF">Gxy13693_020_036</name>
</gene>
<evidence type="ECO:0000313" key="3">
    <source>
        <dbReference type="Proteomes" id="UP000032683"/>
    </source>
</evidence>
<feature type="chain" id="PRO_5002310709" evidence="1">
    <location>
        <begin position="31"/>
        <end position="266"/>
    </location>
</feature>
<organism evidence="2 3">
    <name type="scientific">Komagataeibacter xylinus NBRC 13693</name>
    <dbReference type="NCBI Taxonomy" id="1234668"/>
    <lineage>
        <taxon>Bacteria</taxon>
        <taxon>Pseudomonadati</taxon>
        <taxon>Pseudomonadota</taxon>
        <taxon>Alphaproteobacteria</taxon>
        <taxon>Acetobacterales</taxon>
        <taxon>Acetobacteraceae</taxon>
        <taxon>Komagataeibacter</taxon>
    </lineage>
</organism>
<proteinExistence type="predicted"/>
<dbReference type="InterPro" id="IPR006311">
    <property type="entry name" value="TAT_signal"/>
</dbReference>
<keyword evidence="1" id="KW-0732">Signal</keyword>
<dbReference type="PROSITE" id="PS51318">
    <property type="entry name" value="TAT"/>
    <property type="match status" value="1"/>
</dbReference>
<protein>
    <submittedName>
        <fullName evidence="2">Embryo-specific protein</fullName>
    </submittedName>
</protein>
<comment type="caution">
    <text evidence="2">The sequence shown here is derived from an EMBL/GenBank/DDBJ whole genome shotgun (WGS) entry which is preliminary data.</text>
</comment>